<reference evidence="1" key="1">
    <citation type="journal article" date="2012" name="Nature">
        <title>The oyster genome reveals stress adaptation and complexity of shell formation.</title>
        <authorList>
            <person name="Zhang G."/>
            <person name="Fang X."/>
            <person name="Guo X."/>
            <person name="Li L."/>
            <person name="Luo R."/>
            <person name="Xu F."/>
            <person name="Yang P."/>
            <person name="Zhang L."/>
            <person name="Wang X."/>
            <person name="Qi H."/>
            <person name="Xiong Z."/>
            <person name="Que H."/>
            <person name="Xie Y."/>
            <person name="Holland P.W."/>
            <person name="Paps J."/>
            <person name="Zhu Y."/>
            <person name="Wu F."/>
            <person name="Chen Y."/>
            <person name="Wang J."/>
            <person name="Peng C."/>
            <person name="Meng J."/>
            <person name="Yang L."/>
            <person name="Liu J."/>
            <person name="Wen B."/>
            <person name="Zhang N."/>
            <person name="Huang Z."/>
            <person name="Zhu Q."/>
            <person name="Feng Y."/>
            <person name="Mount A."/>
            <person name="Hedgecock D."/>
            <person name="Xu Z."/>
            <person name="Liu Y."/>
            <person name="Domazet-Loso T."/>
            <person name="Du Y."/>
            <person name="Sun X."/>
            <person name="Zhang S."/>
            <person name="Liu B."/>
            <person name="Cheng P."/>
            <person name="Jiang X."/>
            <person name="Li J."/>
            <person name="Fan D."/>
            <person name="Wang W."/>
            <person name="Fu W."/>
            <person name="Wang T."/>
            <person name="Wang B."/>
            <person name="Zhang J."/>
            <person name="Peng Z."/>
            <person name="Li Y."/>
            <person name="Li N."/>
            <person name="Wang J."/>
            <person name="Chen M."/>
            <person name="He Y."/>
            <person name="Tan F."/>
            <person name="Song X."/>
            <person name="Zheng Q."/>
            <person name="Huang R."/>
            <person name="Yang H."/>
            <person name="Du X."/>
            <person name="Chen L."/>
            <person name="Yang M."/>
            <person name="Gaffney P.M."/>
            <person name="Wang S."/>
            <person name="Luo L."/>
            <person name="She Z."/>
            <person name="Ming Y."/>
            <person name="Huang W."/>
            <person name="Zhang S."/>
            <person name="Huang B."/>
            <person name="Zhang Y."/>
            <person name="Qu T."/>
            <person name="Ni P."/>
            <person name="Miao G."/>
            <person name="Wang J."/>
            <person name="Wang Q."/>
            <person name="Steinberg C.E."/>
            <person name="Wang H."/>
            <person name="Li N."/>
            <person name="Qian L."/>
            <person name="Zhang G."/>
            <person name="Li Y."/>
            <person name="Yang H."/>
            <person name="Liu X."/>
            <person name="Wang J."/>
            <person name="Yin Y."/>
            <person name="Wang J."/>
        </authorList>
    </citation>
    <scope>NUCLEOTIDE SEQUENCE [LARGE SCALE GENOMIC DNA]</scope>
    <source>
        <strain evidence="1">05x7-T-G4-1.051#20</strain>
    </source>
</reference>
<protein>
    <submittedName>
        <fullName evidence="1">Uncharacterized protein</fullName>
    </submittedName>
</protein>
<dbReference type="AlphaFoldDB" id="K1QLS6"/>
<organism evidence="1">
    <name type="scientific">Magallana gigas</name>
    <name type="common">Pacific oyster</name>
    <name type="synonym">Crassostrea gigas</name>
    <dbReference type="NCBI Taxonomy" id="29159"/>
    <lineage>
        <taxon>Eukaryota</taxon>
        <taxon>Metazoa</taxon>
        <taxon>Spiralia</taxon>
        <taxon>Lophotrochozoa</taxon>
        <taxon>Mollusca</taxon>
        <taxon>Bivalvia</taxon>
        <taxon>Autobranchia</taxon>
        <taxon>Pteriomorphia</taxon>
        <taxon>Ostreida</taxon>
        <taxon>Ostreoidea</taxon>
        <taxon>Ostreidae</taxon>
        <taxon>Magallana</taxon>
    </lineage>
</organism>
<gene>
    <name evidence="1" type="ORF">CGI_10027553</name>
</gene>
<sequence>MSTANADMITMHTRTRGCGIRRRTCSARLLRRDTFTWDFLFPIRSFLIYVRLYGHISVRHDARGFGTAPRVFDHVKNTIGQLIYKTKFLTPQNSFIYY</sequence>
<dbReference type="HOGENOM" id="CLU_2335651_0_0_1"/>
<evidence type="ECO:0000313" key="1">
    <source>
        <dbReference type="EMBL" id="EKC34848.1"/>
    </source>
</evidence>
<dbReference type="InParanoid" id="K1QLS6"/>
<name>K1QLS6_MAGGI</name>
<accession>K1QLS6</accession>
<proteinExistence type="predicted"/>
<dbReference type="EMBL" id="JH816283">
    <property type="protein sequence ID" value="EKC34848.1"/>
    <property type="molecule type" value="Genomic_DNA"/>
</dbReference>